<dbReference type="KEGG" id="mpah:110331853"/>
<keyword evidence="4 5" id="KW-0732">Signal</keyword>
<dbReference type="GO" id="GO:0005615">
    <property type="term" value="C:extracellular space"/>
    <property type="evidence" value="ECO:0007669"/>
    <property type="project" value="InterPro"/>
</dbReference>
<dbReference type="AlphaFoldDB" id="A0A7S5L3S6"/>
<dbReference type="InterPro" id="IPR015332">
    <property type="entry name" value="CH2-like"/>
</dbReference>
<evidence type="ECO:0000256" key="5">
    <source>
        <dbReference type="SAM" id="SignalP"/>
    </source>
</evidence>
<accession>A0A7S5L3S6</accession>
<dbReference type="GeneID" id="110331853"/>
<feature type="signal peptide" evidence="5">
    <location>
        <begin position="1"/>
        <end position="23"/>
    </location>
</feature>
<evidence type="ECO:0000256" key="3">
    <source>
        <dbReference type="ARBA" id="ARBA00022525"/>
    </source>
</evidence>
<reference evidence="6" key="1">
    <citation type="submission" date="2019-05" db="EMBL/GenBank/DDBJ databases">
        <title>The evolutionary history of the Abp gene family expansion supports subfunctionalization following duplication.</title>
        <authorList>
            <person name="Karn R.C."/>
            <person name="Yazdanifar G."/>
            <person name="Pezer Z."/>
            <person name="Janousek V."/>
            <person name="Laukaitis C.M."/>
        </authorList>
    </citation>
    <scope>NUCLEOTIDE SEQUENCE</scope>
</reference>
<evidence type="ECO:0000256" key="1">
    <source>
        <dbReference type="ARBA" id="ARBA00004613"/>
    </source>
</evidence>
<organism evidence="6">
    <name type="scientific">Mus pahari</name>
    <name type="common">Indochinese shrew-like mouse</name>
    <name type="synonym">Coelomys pahari</name>
    <dbReference type="NCBI Taxonomy" id="10093"/>
    <lineage>
        <taxon>Eukaryota</taxon>
        <taxon>Metazoa</taxon>
        <taxon>Chordata</taxon>
        <taxon>Craniata</taxon>
        <taxon>Vertebrata</taxon>
        <taxon>Euteleostomi</taxon>
        <taxon>Mammalia</taxon>
        <taxon>Eutheria</taxon>
        <taxon>Euarchontoglires</taxon>
        <taxon>Glires</taxon>
        <taxon>Rodentia</taxon>
        <taxon>Myomorpha</taxon>
        <taxon>Muroidea</taxon>
        <taxon>Muridae</taxon>
        <taxon>Murinae</taxon>
        <taxon>Mus</taxon>
        <taxon>Coelomys</taxon>
    </lineage>
</organism>
<comment type="similarity">
    <text evidence="2">Belongs to the secretoglobin family.</text>
</comment>
<dbReference type="CDD" id="cd00633">
    <property type="entry name" value="Secretoglobin"/>
    <property type="match status" value="1"/>
</dbReference>
<dbReference type="RefSeq" id="XP_021068379.1">
    <property type="nucleotide sequence ID" value="XM_021212720.1"/>
</dbReference>
<dbReference type="PANTHER" id="PTHR31708:SF1">
    <property type="entry name" value="ABPBG11-RELATED"/>
    <property type="match status" value="1"/>
</dbReference>
<evidence type="ECO:0000256" key="4">
    <source>
        <dbReference type="ARBA" id="ARBA00022729"/>
    </source>
</evidence>
<sequence>MKGTLLLLALLVIGELGFQTSEACVPFFAGFAGVISGSRTWLYHELRAFNGTPAEKAAYEKVQDCYKEGGLKTKVLEPQILIAILSTPECLKFYSKEAVSKIEGEFIELLQY</sequence>
<dbReference type="InterPro" id="IPR035960">
    <property type="entry name" value="Secretoglobin_sf"/>
</dbReference>
<dbReference type="Gene3D" id="1.20.920.50">
    <property type="match status" value="1"/>
</dbReference>
<dbReference type="PROSITE" id="PS51311">
    <property type="entry name" value="SCGB"/>
    <property type="match status" value="1"/>
</dbReference>
<dbReference type="InterPro" id="IPR016126">
    <property type="entry name" value="Secretoglobin"/>
</dbReference>
<dbReference type="Pfam" id="PF09252">
    <property type="entry name" value="Feld-I_B"/>
    <property type="match status" value="1"/>
</dbReference>
<evidence type="ECO:0000256" key="2">
    <source>
        <dbReference type="ARBA" id="ARBA00008650"/>
    </source>
</evidence>
<dbReference type="PANTHER" id="PTHR31708">
    <property type="entry name" value="ABPBG26-RELATED"/>
    <property type="match status" value="1"/>
</dbReference>
<keyword evidence="3" id="KW-0964">Secreted</keyword>
<dbReference type="InterPro" id="IPR053723">
    <property type="entry name" value="Secretoglobin_Domain_sf"/>
</dbReference>
<dbReference type="EMBL" id="MK951717">
    <property type="protein sequence ID" value="QGX48221.1"/>
    <property type="molecule type" value="Genomic_DNA"/>
</dbReference>
<comment type="subcellular location">
    <subcellularLocation>
        <location evidence="1">Secreted</location>
    </subcellularLocation>
</comment>
<proteinExistence type="inferred from homology"/>
<dbReference type="SUPFAM" id="SSF48201">
    <property type="entry name" value="Uteroglobin-like"/>
    <property type="match status" value="1"/>
</dbReference>
<feature type="chain" id="PRO_5031219711" evidence="5">
    <location>
        <begin position="24"/>
        <end position="112"/>
    </location>
</feature>
<evidence type="ECO:0000313" key="6">
    <source>
        <dbReference type="EMBL" id="QGX48221.1"/>
    </source>
</evidence>
<name>A0A7S5L3S6_MUSPA</name>
<protein>
    <submittedName>
        <fullName evidence="6">ABPBG24</fullName>
    </submittedName>
</protein>